<accession>A0A6I2UG47</accession>
<organism evidence="5 6">
    <name type="scientific">Anaerovibrio slackiae</name>
    <dbReference type="NCBI Taxonomy" id="2652309"/>
    <lineage>
        <taxon>Bacteria</taxon>
        <taxon>Bacillati</taxon>
        <taxon>Bacillota</taxon>
        <taxon>Negativicutes</taxon>
        <taxon>Selenomonadales</taxon>
        <taxon>Selenomonadaceae</taxon>
        <taxon>Anaerovibrio</taxon>
    </lineage>
</organism>
<dbReference type="PROSITE" id="PS00894">
    <property type="entry name" value="HTH_DEOR_1"/>
    <property type="match status" value="1"/>
</dbReference>
<evidence type="ECO:0000259" key="4">
    <source>
        <dbReference type="PROSITE" id="PS51000"/>
    </source>
</evidence>
<dbReference type="GO" id="GO:0003700">
    <property type="term" value="F:DNA-binding transcription factor activity"/>
    <property type="evidence" value="ECO:0007669"/>
    <property type="project" value="InterPro"/>
</dbReference>
<dbReference type="PANTHER" id="PTHR30363:SF56">
    <property type="entry name" value="TRANSCRIPTIONAL REGULATOR, DEOR FAMILY"/>
    <property type="match status" value="1"/>
</dbReference>
<evidence type="ECO:0000256" key="2">
    <source>
        <dbReference type="ARBA" id="ARBA00023125"/>
    </source>
</evidence>
<dbReference type="InterPro" id="IPR050313">
    <property type="entry name" value="Carb_Metab_HTH_regulators"/>
</dbReference>
<evidence type="ECO:0000256" key="3">
    <source>
        <dbReference type="ARBA" id="ARBA00023163"/>
    </source>
</evidence>
<evidence type="ECO:0000313" key="6">
    <source>
        <dbReference type="Proteomes" id="UP000433181"/>
    </source>
</evidence>
<dbReference type="SUPFAM" id="SSF46785">
    <property type="entry name" value="Winged helix' DNA-binding domain"/>
    <property type="match status" value="1"/>
</dbReference>
<dbReference type="Proteomes" id="UP000433181">
    <property type="component" value="Unassembled WGS sequence"/>
</dbReference>
<dbReference type="Gene3D" id="1.10.10.10">
    <property type="entry name" value="Winged helix-like DNA-binding domain superfamily/Winged helix DNA-binding domain"/>
    <property type="match status" value="1"/>
</dbReference>
<dbReference type="EMBL" id="VUNR01000031">
    <property type="protein sequence ID" value="MSU09717.1"/>
    <property type="molecule type" value="Genomic_DNA"/>
</dbReference>
<dbReference type="PROSITE" id="PS51000">
    <property type="entry name" value="HTH_DEOR_2"/>
    <property type="match status" value="1"/>
</dbReference>
<feature type="domain" description="HTH deoR-type" evidence="4">
    <location>
        <begin position="3"/>
        <end position="58"/>
    </location>
</feature>
<dbReference type="Pfam" id="PF00455">
    <property type="entry name" value="DeoRC"/>
    <property type="match status" value="1"/>
</dbReference>
<dbReference type="SMART" id="SM01134">
    <property type="entry name" value="DeoRC"/>
    <property type="match status" value="1"/>
</dbReference>
<dbReference type="InterPro" id="IPR001034">
    <property type="entry name" value="DeoR_HTH"/>
</dbReference>
<dbReference type="InterPro" id="IPR014036">
    <property type="entry name" value="DeoR-like_C"/>
</dbReference>
<dbReference type="SUPFAM" id="SSF100950">
    <property type="entry name" value="NagB/RpiA/CoA transferase-like"/>
    <property type="match status" value="1"/>
</dbReference>
<name>A0A6I2UG47_9FIRM</name>
<keyword evidence="1" id="KW-0805">Transcription regulation</keyword>
<dbReference type="GO" id="GO:0003677">
    <property type="term" value="F:DNA binding"/>
    <property type="evidence" value="ECO:0007669"/>
    <property type="project" value="UniProtKB-KW"/>
</dbReference>
<dbReference type="InterPro" id="IPR037171">
    <property type="entry name" value="NagB/RpiA_transferase-like"/>
</dbReference>
<keyword evidence="3" id="KW-0804">Transcription</keyword>
<evidence type="ECO:0000313" key="5">
    <source>
        <dbReference type="EMBL" id="MSU09717.1"/>
    </source>
</evidence>
<keyword evidence="6" id="KW-1185">Reference proteome</keyword>
<protein>
    <submittedName>
        <fullName evidence="5">DeoR/GlpR transcriptional regulator</fullName>
    </submittedName>
</protein>
<gene>
    <name evidence="5" type="ORF">FYJ84_12085</name>
</gene>
<dbReference type="InterPro" id="IPR036390">
    <property type="entry name" value="WH_DNA-bd_sf"/>
</dbReference>
<dbReference type="Gene3D" id="3.40.50.1360">
    <property type="match status" value="1"/>
</dbReference>
<comment type="caution">
    <text evidence="5">The sequence shown here is derived from an EMBL/GenBank/DDBJ whole genome shotgun (WGS) entry which is preliminary data.</text>
</comment>
<dbReference type="Pfam" id="PF08220">
    <property type="entry name" value="HTH_DeoR"/>
    <property type="match status" value="1"/>
</dbReference>
<dbReference type="PRINTS" id="PR00037">
    <property type="entry name" value="HTHLACR"/>
</dbReference>
<keyword evidence="2" id="KW-0238">DNA-binding</keyword>
<reference evidence="5 6" key="1">
    <citation type="submission" date="2019-08" db="EMBL/GenBank/DDBJ databases">
        <title>In-depth cultivation of the pig gut microbiome towards novel bacterial diversity and tailored functional studies.</title>
        <authorList>
            <person name="Wylensek D."/>
            <person name="Hitch T.C.A."/>
            <person name="Clavel T."/>
        </authorList>
    </citation>
    <scope>NUCLEOTIDE SEQUENCE [LARGE SCALE GENOMIC DNA]</scope>
    <source>
        <strain evidence="5 6">WCA-693-APC-5D-A</strain>
    </source>
</reference>
<dbReference type="AlphaFoldDB" id="A0A6I2UG47"/>
<dbReference type="PANTHER" id="PTHR30363">
    <property type="entry name" value="HTH-TYPE TRANSCRIPTIONAL REGULATOR SRLR-RELATED"/>
    <property type="match status" value="1"/>
</dbReference>
<dbReference type="InterPro" id="IPR036388">
    <property type="entry name" value="WH-like_DNA-bd_sf"/>
</dbReference>
<sequence>MLTEERYSAIMQTLSEKKAATVSQLAEKLGVSESTIRRDLIALDNAGRLCKVHGGATLNGNLYLTQEDDVSTKQDQHSSEKDMIARYAAGLIEPEDFVFLDAGTTTFRLIDYLPVQQVADVAFVTNGIQHAAKLAAMGLKVYLPGGRLKPVTQALVGTEAVQNLSCYNFTKGFFGTNGISSTAGFSTPDFSESKVKTEAMQHCRKCFVLADSSKFKRIFPVTFARLPEADIITDVLPDSKYKKLTNIVEVGEEK</sequence>
<proteinExistence type="predicted"/>
<dbReference type="SMART" id="SM00420">
    <property type="entry name" value="HTH_DEOR"/>
    <property type="match status" value="1"/>
</dbReference>
<evidence type="ECO:0000256" key="1">
    <source>
        <dbReference type="ARBA" id="ARBA00023015"/>
    </source>
</evidence>
<dbReference type="InterPro" id="IPR018356">
    <property type="entry name" value="Tscrpt_reg_HTH_DeoR_CS"/>
</dbReference>